<dbReference type="PANTHER" id="PTHR43765">
    <property type="entry name" value="2-DEHYDROPANTOATE 2-REDUCTASE-RELATED"/>
    <property type="match status" value="1"/>
</dbReference>
<feature type="region of interest" description="Disordered" evidence="6">
    <location>
        <begin position="435"/>
        <end position="465"/>
    </location>
</feature>
<keyword evidence="3" id="KW-0521">NADP</keyword>
<gene>
    <name evidence="9" type="ORF">DAEQUDRAFT_18620</name>
</gene>
<evidence type="ECO:0000259" key="7">
    <source>
        <dbReference type="Pfam" id="PF02558"/>
    </source>
</evidence>
<evidence type="ECO:0000256" key="2">
    <source>
        <dbReference type="ARBA" id="ARBA00013014"/>
    </source>
</evidence>
<keyword evidence="4" id="KW-0560">Oxidoreductase</keyword>
<evidence type="ECO:0000256" key="1">
    <source>
        <dbReference type="ARBA" id="ARBA00007870"/>
    </source>
</evidence>
<protein>
    <recommendedName>
        <fullName evidence="2">2-dehydropantoate 2-reductase</fullName>
        <ecNumber evidence="2">1.1.1.169</ecNumber>
    </recommendedName>
    <alternativeName>
        <fullName evidence="5">Ketopantoate reductase</fullName>
    </alternativeName>
</protein>
<evidence type="ECO:0000313" key="10">
    <source>
        <dbReference type="Proteomes" id="UP000076727"/>
    </source>
</evidence>
<feature type="compositionally biased region" description="Acidic residues" evidence="6">
    <location>
        <begin position="444"/>
        <end position="454"/>
    </location>
</feature>
<dbReference type="PANTHER" id="PTHR43765:SF2">
    <property type="entry name" value="2-DEHYDROPANTOATE 2-REDUCTASE"/>
    <property type="match status" value="1"/>
</dbReference>
<evidence type="ECO:0000313" key="9">
    <source>
        <dbReference type="EMBL" id="KZT75036.1"/>
    </source>
</evidence>
<dbReference type="Pfam" id="PF08546">
    <property type="entry name" value="ApbA_C"/>
    <property type="match status" value="1"/>
</dbReference>
<dbReference type="GO" id="GO:0005739">
    <property type="term" value="C:mitochondrion"/>
    <property type="evidence" value="ECO:0007669"/>
    <property type="project" value="TreeGrafter"/>
</dbReference>
<dbReference type="SUPFAM" id="SSF51735">
    <property type="entry name" value="NAD(P)-binding Rossmann-fold domains"/>
    <property type="match status" value="1"/>
</dbReference>
<dbReference type="InterPro" id="IPR050838">
    <property type="entry name" value="Ketopantoate_reductase"/>
</dbReference>
<feature type="region of interest" description="Disordered" evidence="6">
    <location>
        <begin position="1"/>
        <end position="46"/>
    </location>
</feature>
<accession>A0A165UK91</accession>
<feature type="domain" description="Ketopantoate reductase C-terminal" evidence="8">
    <location>
        <begin position="370"/>
        <end position="539"/>
    </location>
</feature>
<dbReference type="Pfam" id="PF02558">
    <property type="entry name" value="ApbA"/>
    <property type="match status" value="1"/>
</dbReference>
<evidence type="ECO:0000256" key="5">
    <source>
        <dbReference type="ARBA" id="ARBA00032024"/>
    </source>
</evidence>
<name>A0A165UK91_9APHY</name>
<evidence type="ECO:0000256" key="4">
    <source>
        <dbReference type="ARBA" id="ARBA00023002"/>
    </source>
</evidence>
<sequence length="553" mass="60338">MRSGTEEAGRGLVRRLETSMGKRMMRGSSPGQSRDRCPPATHAPSSDVPRALLGLISPSLSVSAARPIARPLLKRPLATQLRPPAAVALAPLSLELAAAARGPEQMHIHVLGFGAIGSLVSYYLRAALDPKHAISIIHRNPSSALKASYLSRLKLEVGGVVHTQRGISHESFDPAGDLHVREREAAWRRSLIPPREDGEQPQEQPAQADRVQQPQAGPIESLIVATKATDAAQGIRNLLPRLSASSTIVLLHNGMGVYEFLCDNVFRNRLSRPHFIVSSNTHGAFIKQPGHVVHTGVGSIQLGIMPDGIGRDFEASVDPSLSKGEQRLALDDITPLQGDPDATRYLSLRNTISALTSVNALDVSWRPVFDVQLAMQRKLATNCVINPLTALLGCRNGDLFNHSPGKRLAEQICHEVNKVFFAQWRHEIWKLPFRKPGGRGEAPSAEEEPGEGEDASSPSPELMLENPFPSSFSTHQLLQECMYVAGLTRENVSSMLVDIRLSRPTEISYLNGYILKLAKKYHVNVPATAMLIDLIHMREAIPIDKPVPAHSVL</sequence>
<dbReference type="Proteomes" id="UP000076727">
    <property type="component" value="Unassembled WGS sequence"/>
</dbReference>
<evidence type="ECO:0000256" key="3">
    <source>
        <dbReference type="ARBA" id="ARBA00022857"/>
    </source>
</evidence>
<feature type="compositionally biased region" description="Polar residues" evidence="6">
    <location>
        <begin position="201"/>
        <end position="215"/>
    </location>
</feature>
<dbReference type="GO" id="GO:0050661">
    <property type="term" value="F:NADP binding"/>
    <property type="evidence" value="ECO:0007669"/>
    <property type="project" value="TreeGrafter"/>
</dbReference>
<reference evidence="9 10" key="1">
    <citation type="journal article" date="2016" name="Mol. Biol. Evol.">
        <title>Comparative Genomics of Early-Diverging Mushroom-Forming Fungi Provides Insights into the Origins of Lignocellulose Decay Capabilities.</title>
        <authorList>
            <person name="Nagy L.G."/>
            <person name="Riley R."/>
            <person name="Tritt A."/>
            <person name="Adam C."/>
            <person name="Daum C."/>
            <person name="Floudas D."/>
            <person name="Sun H."/>
            <person name="Yadav J.S."/>
            <person name="Pangilinan J."/>
            <person name="Larsson K.H."/>
            <person name="Matsuura K."/>
            <person name="Barry K."/>
            <person name="Labutti K."/>
            <person name="Kuo R."/>
            <person name="Ohm R.A."/>
            <person name="Bhattacharya S.S."/>
            <person name="Shirouzu T."/>
            <person name="Yoshinaga Y."/>
            <person name="Martin F.M."/>
            <person name="Grigoriev I.V."/>
            <person name="Hibbett D.S."/>
        </authorList>
    </citation>
    <scope>NUCLEOTIDE SEQUENCE [LARGE SCALE GENOMIC DNA]</scope>
    <source>
        <strain evidence="9 10">L-15889</strain>
    </source>
</reference>
<keyword evidence="10" id="KW-1185">Reference proteome</keyword>
<evidence type="ECO:0000259" key="8">
    <source>
        <dbReference type="Pfam" id="PF08546"/>
    </source>
</evidence>
<feature type="domain" description="Ketopantoate reductase N-terminal" evidence="7">
    <location>
        <begin position="108"/>
        <end position="306"/>
    </location>
</feature>
<dbReference type="STRING" id="1314783.A0A165UK91"/>
<dbReference type="Gene3D" id="1.10.1040.10">
    <property type="entry name" value="N-(1-d-carboxylethyl)-l-norvaline Dehydrogenase, domain 2"/>
    <property type="match status" value="1"/>
</dbReference>
<dbReference type="EMBL" id="KV429032">
    <property type="protein sequence ID" value="KZT75036.1"/>
    <property type="molecule type" value="Genomic_DNA"/>
</dbReference>
<dbReference type="InterPro" id="IPR013328">
    <property type="entry name" value="6PGD_dom2"/>
</dbReference>
<feature type="region of interest" description="Disordered" evidence="6">
    <location>
        <begin position="191"/>
        <end position="215"/>
    </location>
</feature>
<organism evidence="9 10">
    <name type="scientific">Daedalea quercina L-15889</name>
    <dbReference type="NCBI Taxonomy" id="1314783"/>
    <lineage>
        <taxon>Eukaryota</taxon>
        <taxon>Fungi</taxon>
        <taxon>Dikarya</taxon>
        <taxon>Basidiomycota</taxon>
        <taxon>Agaricomycotina</taxon>
        <taxon>Agaricomycetes</taxon>
        <taxon>Polyporales</taxon>
        <taxon>Fomitopsis</taxon>
    </lineage>
</organism>
<dbReference type="Gene3D" id="3.40.50.720">
    <property type="entry name" value="NAD(P)-binding Rossmann-like Domain"/>
    <property type="match status" value="1"/>
</dbReference>
<dbReference type="InterPro" id="IPR003710">
    <property type="entry name" value="ApbA"/>
</dbReference>
<proteinExistence type="inferred from homology"/>
<dbReference type="OrthoDB" id="73846at2759"/>
<evidence type="ECO:0000256" key="6">
    <source>
        <dbReference type="SAM" id="MobiDB-lite"/>
    </source>
</evidence>
<dbReference type="SUPFAM" id="SSF48179">
    <property type="entry name" value="6-phosphogluconate dehydrogenase C-terminal domain-like"/>
    <property type="match status" value="1"/>
</dbReference>
<dbReference type="InterPro" id="IPR013332">
    <property type="entry name" value="KPR_N"/>
</dbReference>
<dbReference type="EC" id="1.1.1.169" evidence="2"/>
<dbReference type="GO" id="GO:0008677">
    <property type="term" value="F:2-dehydropantoate 2-reductase activity"/>
    <property type="evidence" value="ECO:0007669"/>
    <property type="project" value="UniProtKB-EC"/>
</dbReference>
<dbReference type="GO" id="GO:0015940">
    <property type="term" value="P:pantothenate biosynthetic process"/>
    <property type="evidence" value="ECO:0007669"/>
    <property type="project" value="InterPro"/>
</dbReference>
<dbReference type="InterPro" id="IPR013752">
    <property type="entry name" value="KPA_reductase"/>
</dbReference>
<dbReference type="NCBIfam" id="TIGR00745">
    <property type="entry name" value="apbA_panE"/>
    <property type="match status" value="1"/>
</dbReference>
<feature type="compositionally biased region" description="Basic and acidic residues" evidence="6">
    <location>
        <begin position="1"/>
        <end position="17"/>
    </location>
</feature>
<dbReference type="InterPro" id="IPR008927">
    <property type="entry name" value="6-PGluconate_DH-like_C_sf"/>
</dbReference>
<dbReference type="AlphaFoldDB" id="A0A165UK91"/>
<dbReference type="InterPro" id="IPR036291">
    <property type="entry name" value="NAD(P)-bd_dom_sf"/>
</dbReference>
<comment type="similarity">
    <text evidence="1">Belongs to the ketopantoate reductase family.</text>
</comment>